<keyword evidence="2" id="KW-1185">Reference proteome</keyword>
<organism evidence="1 2">
    <name type="scientific">Diversispora eburnea</name>
    <dbReference type="NCBI Taxonomy" id="1213867"/>
    <lineage>
        <taxon>Eukaryota</taxon>
        <taxon>Fungi</taxon>
        <taxon>Fungi incertae sedis</taxon>
        <taxon>Mucoromycota</taxon>
        <taxon>Glomeromycotina</taxon>
        <taxon>Glomeromycetes</taxon>
        <taxon>Diversisporales</taxon>
        <taxon>Diversisporaceae</taxon>
        <taxon>Diversispora</taxon>
    </lineage>
</organism>
<evidence type="ECO:0000313" key="1">
    <source>
        <dbReference type="EMBL" id="CAG8579046.1"/>
    </source>
</evidence>
<gene>
    <name evidence="1" type="ORF">DEBURN_LOCUS8481</name>
</gene>
<dbReference type="EMBL" id="CAJVPK010001257">
    <property type="protein sequence ID" value="CAG8579046.1"/>
    <property type="molecule type" value="Genomic_DNA"/>
</dbReference>
<reference evidence="1" key="1">
    <citation type="submission" date="2021-06" db="EMBL/GenBank/DDBJ databases">
        <authorList>
            <person name="Kallberg Y."/>
            <person name="Tangrot J."/>
            <person name="Rosling A."/>
        </authorList>
    </citation>
    <scope>NUCLEOTIDE SEQUENCE</scope>
    <source>
        <strain evidence="1">AZ414A</strain>
    </source>
</reference>
<protein>
    <submittedName>
        <fullName evidence="1">10203_t:CDS:1</fullName>
    </submittedName>
</protein>
<proteinExistence type="predicted"/>
<name>A0A9N9BTE0_9GLOM</name>
<accession>A0A9N9BTE0</accession>
<dbReference type="Proteomes" id="UP000789706">
    <property type="component" value="Unassembled WGS sequence"/>
</dbReference>
<evidence type="ECO:0000313" key="2">
    <source>
        <dbReference type="Proteomes" id="UP000789706"/>
    </source>
</evidence>
<dbReference type="AlphaFoldDB" id="A0A9N9BTE0"/>
<sequence>NEHKGPYESIAIDYMGNAQMSITETDKLFCHYTNLPAKVILREGMRVMFLNNSLFTKLVPQVWSLKLLTMTQFKQPFH</sequence>
<comment type="caution">
    <text evidence="1">The sequence shown here is derived from an EMBL/GenBank/DDBJ whole genome shotgun (WGS) entry which is preliminary data.</text>
</comment>
<feature type="non-terminal residue" evidence="1">
    <location>
        <position position="1"/>
    </location>
</feature>